<reference evidence="3 4" key="1">
    <citation type="journal article" date="2021" name="Elife">
        <title>Chloroplast acquisition without the gene transfer in kleptoplastic sea slugs, Plakobranchus ocellatus.</title>
        <authorList>
            <person name="Maeda T."/>
            <person name="Takahashi S."/>
            <person name="Yoshida T."/>
            <person name="Shimamura S."/>
            <person name="Takaki Y."/>
            <person name="Nagai Y."/>
            <person name="Toyoda A."/>
            <person name="Suzuki Y."/>
            <person name="Arimoto A."/>
            <person name="Ishii H."/>
            <person name="Satoh N."/>
            <person name="Nishiyama T."/>
            <person name="Hasebe M."/>
            <person name="Maruyama T."/>
            <person name="Minagawa J."/>
            <person name="Obokata J."/>
            <person name="Shigenobu S."/>
        </authorList>
    </citation>
    <scope>NUCLEOTIDE SEQUENCE [LARGE SCALE GENOMIC DNA]</scope>
</reference>
<evidence type="ECO:0000256" key="1">
    <source>
        <dbReference type="SAM" id="MobiDB-lite"/>
    </source>
</evidence>
<dbReference type="EMBL" id="BMAT01001966">
    <property type="protein sequence ID" value="GFR96341.1"/>
    <property type="molecule type" value="Genomic_DNA"/>
</dbReference>
<feature type="transmembrane region" description="Helical" evidence="2">
    <location>
        <begin position="97"/>
        <end position="118"/>
    </location>
</feature>
<accession>A0AAV4HET1</accession>
<dbReference type="Proteomes" id="UP000762676">
    <property type="component" value="Unassembled WGS sequence"/>
</dbReference>
<protein>
    <submittedName>
        <fullName evidence="3">Uncharacterized protein</fullName>
    </submittedName>
</protein>
<evidence type="ECO:0000313" key="4">
    <source>
        <dbReference type="Proteomes" id="UP000762676"/>
    </source>
</evidence>
<sequence length="138" mass="14821">MPGLTKSISCNGRAGSCDLLEASGQSDDHTDVEWTKKPCGNDQQSPSKKTLAALFVRKRLDLARQASPIMSHQSSPSEVLDPNTDKPLHLEAFIKSLGVLSVSSLVLMLSSLLLMCAFSTNDSSTKKSALSSDRCNTH</sequence>
<feature type="compositionally biased region" description="Basic and acidic residues" evidence="1">
    <location>
        <begin position="26"/>
        <end position="36"/>
    </location>
</feature>
<keyword evidence="2" id="KW-1133">Transmembrane helix</keyword>
<organism evidence="3 4">
    <name type="scientific">Elysia marginata</name>
    <dbReference type="NCBI Taxonomy" id="1093978"/>
    <lineage>
        <taxon>Eukaryota</taxon>
        <taxon>Metazoa</taxon>
        <taxon>Spiralia</taxon>
        <taxon>Lophotrochozoa</taxon>
        <taxon>Mollusca</taxon>
        <taxon>Gastropoda</taxon>
        <taxon>Heterobranchia</taxon>
        <taxon>Euthyneura</taxon>
        <taxon>Panpulmonata</taxon>
        <taxon>Sacoglossa</taxon>
        <taxon>Placobranchoidea</taxon>
        <taxon>Plakobranchidae</taxon>
        <taxon>Elysia</taxon>
    </lineage>
</organism>
<keyword evidence="4" id="KW-1185">Reference proteome</keyword>
<comment type="caution">
    <text evidence="3">The sequence shown here is derived from an EMBL/GenBank/DDBJ whole genome shotgun (WGS) entry which is preliminary data.</text>
</comment>
<dbReference type="AlphaFoldDB" id="A0AAV4HET1"/>
<keyword evidence="2" id="KW-0812">Transmembrane</keyword>
<keyword evidence="2" id="KW-0472">Membrane</keyword>
<name>A0AAV4HET1_9GAST</name>
<proteinExistence type="predicted"/>
<evidence type="ECO:0000256" key="2">
    <source>
        <dbReference type="SAM" id="Phobius"/>
    </source>
</evidence>
<gene>
    <name evidence="3" type="ORF">ElyMa_000966300</name>
</gene>
<evidence type="ECO:0000313" key="3">
    <source>
        <dbReference type="EMBL" id="GFR96341.1"/>
    </source>
</evidence>
<feature type="region of interest" description="Disordered" evidence="1">
    <location>
        <begin position="21"/>
        <end position="47"/>
    </location>
</feature>